<gene>
    <name evidence="1" type="ORF">EZS28_017168</name>
</gene>
<evidence type="ECO:0000313" key="2">
    <source>
        <dbReference type="Proteomes" id="UP000324800"/>
    </source>
</evidence>
<dbReference type="EMBL" id="SNRW01004429">
    <property type="protein sequence ID" value="KAA6387305.1"/>
    <property type="molecule type" value="Genomic_DNA"/>
</dbReference>
<proteinExistence type="predicted"/>
<sequence length="141" mass="15851">MATKGIIEMQNGFWEGLIKCILSLILIDGVDQCRQYGIEQLHQLVVRIVSQHAHEGINAESGIAPSQSTSEQAAIDWWAKIAVYQCLERLGLTSYATTYLKRLQMHVEQVYVPSSLDLPTFSKSVLALINDTRNHIRSLKP</sequence>
<dbReference type="AlphaFoldDB" id="A0A5J4VXI1"/>
<comment type="caution">
    <text evidence="1">The sequence shown here is derived from an EMBL/GenBank/DDBJ whole genome shotgun (WGS) entry which is preliminary data.</text>
</comment>
<protein>
    <submittedName>
        <fullName evidence="1">Uncharacterized protein</fullName>
    </submittedName>
</protein>
<evidence type="ECO:0000313" key="1">
    <source>
        <dbReference type="EMBL" id="KAA6387305.1"/>
    </source>
</evidence>
<reference evidence="1 2" key="1">
    <citation type="submission" date="2019-03" db="EMBL/GenBank/DDBJ databases">
        <title>Single cell metagenomics reveals metabolic interactions within the superorganism composed of flagellate Streblomastix strix and complex community of Bacteroidetes bacteria on its surface.</title>
        <authorList>
            <person name="Treitli S.C."/>
            <person name="Kolisko M."/>
            <person name="Husnik F."/>
            <person name="Keeling P."/>
            <person name="Hampl V."/>
        </authorList>
    </citation>
    <scope>NUCLEOTIDE SEQUENCE [LARGE SCALE GENOMIC DNA]</scope>
    <source>
        <strain evidence="1">ST1C</strain>
    </source>
</reference>
<name>A0A5J4VXI1_9EUKA</name>
<organism evidence="1 2">
    <name type="scientific">Streblomastix strix</name>
    <dbReference type="NCBI Taxonomy" id="222440"/>
    <lineage>
        <taxon>Eukaryota</taxon>
        <taxon>Metamonada</taxon>
        <taxon>Preaxostyla</taxon>
        <taxon>Oxymonadida</taxon>
        <taxon>Streblomastigidae</taxon>
        <taxon>Streblomastix</taxon>
    </lineage>
</organism>
<accession>A0A5J4VXI1</accession>
<dbReference type="Proteomes" id="UP000324800">
    <property type="component" value="Unassembled WGS sequence"/>
</dbReference>